<dbReference type="RefSeq" id="WP_180942283.1">
    <property type="nucleotide sequence ID" value="NZ_CP041240.1"/>
</dbReference>
<gene>
    <name evidence="1" type="ORF">FKV68_23555</name>
</gene>
<name>A0A859R474_9HYPH</name>
<dbReference type="Proteomes" id="UP000510721">
    <property type="component" value="Plasmid pEmeITTGR7b"/>
</dbReference>
<accession>A0A859R474</accession>
<evidence type="ECO:0000313" key="2">
    <source>
        <dbReference type="Proteomes" id="UP000510721"/>
    </source>
</evidence>
<keyword evidence="2" id="KW-1185">Reference proteome</keyword>
<dbReference type="KEGG" id="emx:FKV68_23555"/>
<sequence length="179" mass="19299">MDISMDSRQPLSELGRRFATFRDASANPDECLETMSGTTRQVGGLRSESLFSGLPLTIDEPVSFGGTGKAPNPAEVMLAALGASIEVTMRCYADYFGIVVESIGVELTAELNTQGFFGTSPAVRSGFRSISARVKIVSEEEPHVISKLIEIANRFCPVLDNVRHPTEVTLTLDIARTGD</sequence>
<dbReference type="Pfam" id="PF02566">
    <property type="entry name" value="OsmC"/>
    <property type="match status" value="1"/>
</dbReference>
<organism evidence="1 2">
    <name type="scientific">Sinorhizobium mexicanum</name>
    <dbReference type="NCBI Taxonomy" id="375549"/>
    <lineage>
        <taxon>Bacteria</taxon>
        <taxon>Pseudomonadati</taxon>
        <taxon>Pseudomonadota</taxon>
        <taxon>Alphaproteobacteria</taxon>
        <taxon>Hyphomicrobiales</taxon>
        <taxon>Rhizobiaceae</taxon>
        <taxon>Sinorhizobium/Ensifer group</taxon>
        <taxon>Sinorhizobium</taxon>
    </lineage>
</organism>
<dbReference type="PANTHER" id="PTHR35368">
    <property type="entry name" value="HYDROPEROXIDE REDUCTASE"/>
    <property type="match status" value="1"/>
</dbReference>
<protein>
    <submittedName>
        <fullName evidence="1">OsmC family protein</fullName>
    </submittedName>
</protein>
<dbReference type="InterPro" id="IPR003718">
    <property type="entry name" value="OsmC/Ohr_fam"/>
</dbReference>
<dbReference type="InterPro" id="IPR015946">
    <property type="entry name" value="KH_dom-like_a/b"/>
</dbReference>
<keyword evidence="1" id="KW-0614">Plasmid</keyword>
<reference evidence="1 2" key="1">
    <citation type="submission" date="2019-06" db="EMBL/GenBank/DDBJ databases">
        <title>Complete genome sequence of Ensifer mexicanus ITTG R7 isolated from nodules of Acacia angustissima (Mill.) Kuntze.</title>
        <authorList>
            <person name="Rincon-Rosales R."/>
            <person name="Rogel M.A."/>
            <person name="Guerrero G."/>
            <person name="Rincon-Molina C.I."/>
            <person name="Lopez-Lopez A."/>
            <person name="Martinez-Romero E."/>
        </authorList>
    </citation>
    <scope>NUCLEOTIDE SEQUENCE [LARGE SCALE GENOMIC DNA]</scope>
    <source>
        <strain evidence="1 2">ITTG R7</strain>
        <plasmid evidence="2">pemeittgr7b</plasmid>
    </source>
</reference>
<dbReference type="InterPro" id="IPR036102">
    <property type="entry name" value="OsmC/Ohrsf"/>
</dbReference>
<evidence type="ECO:0000313" key="1">
    <source>
        <dbReference type="EMBL" id="QLL64408.1"/>
    </source>
</evidence>
<dbReference type="InterPro" id="IPR052924">
    <property type="entry name" value="OsmC/Ohr_hydroprdx_reductase"/>
</dbReference>
<dbReference type="AlphaFoldDB" id="A0A859R474"/>
<dbReference type="SUPFAM" id="SSF82784">
    <property type="entry name" value="OsmC-like"/>
    <property type="match status" value="1"/>
</dbReference>
<dbReference type="EMBL" id="CP041240">
    <property type="protein sequence ID" value="QLL64408.1"/>
    <property type="molecule type" value="Genomic_DNA"/>
</dbReference>
<dbReference type="PANTHER" id="PTHR35368:SF1">
    <property type="entry name" value="HYDROPEROXIDE REDUCTASE"/>
    <property type="match status" value="1"/>
</dbReference>
<geneLocation type="plasmid" evidence="2">
    <name>pemeittgr7b</name>
</geneLocation>
<dbReference type="Gene3D" id="3.30.300.20">
    <property type="match status" value="1"/>
</dbReference>
<proteinExistence type="predicted"/>